<name>A0A2C5XZG5_9HYPO</name>
<dbReference type="PANTHER" id="PTHR12265:SF14">
    <property type="entry name" value="INDOLE-DITERPENE BIOSYNTHESIS PROTEIN PAXU"/>
    <property type="match status" value="1"/>
</dbReference>
<protein>
    <recommendedName>
        <fullName evidence="3">AB hydrolase-1 domain-containing protein</fullName>
    </recommendedName>
</protein>
<gene>
    <name evidence="1" type="ORF">CDD81_1800</name>
</gene>
<reference evidence="1 2" key="1">
    <citation type="submission" date="2017-06" db="EMBL/GenBank/DDBJ databases">
        <title>Ant-infecting Ophiocordyceps genomes reveal a high diversity of potential behavioral manipulation genes and a possible major role for enterotoxins.</title>
        <authorList>
            <person name="De Bekker C."/>
            <person name="Evans H.C."/>
            <person name="Brachmann A."/>
            <person name="Hughes D.P."/>
        </authorList>
    </citation>
    <scope>NUCLEOTIDE SEQUENCE [LARGE SCALE GENOMIC DNA]</scope>
    <source>
        <strain evidence="1 2">Map64</strain>
    </source>
</reference>
<keyword evidence="2" id="KW-1185">Reference proteome</keyword>
<dbReference type="InterPro" id="IPR008547">
    <property type="entry name" value="DUF829_TMEM53"/>
</dbReference>
<dbReference type="InterPro" id="IPR029058">
    <property type="entry name" value="AB_hydrolase_fold"/>
</dbReference>
<comment type="caution">
    <text evidence="1">The sequence shown here is derived from an EMBL/GenBank/DDBJ whole genome shotgun (WGS) entry which is preliminary data.</text>
</comment>
<dbReference type="AlphaFoldDB" id="A0A2C5XZG5"/>
<dbReference type="PANTHER" id="PTHR12265">
    <property type="entry name" value="TRANSMEMBRANE PROTEIN 53"/>
    <property type="match status" value="1"/>
</dbReference>
<organism evidence="1 2">
    <name type="scientific">Ophiocordyceps australis</name>
    <dbReference type="NCBI Taxonomy" id="1399860"/>
    <lineage>
        <taxon>Eukaryota</taxon>
        <taxon>Fungi</taxon>
        <taxon>Dikarya</taxon>
        <taxon>Ascomycota</taxon>
        <taxon>Pezizomycotina</taxon>
        <taxon>Sordariomycetes</taxon>
        <taxon>Hypocreomycetidae</taxon>
        <taxon>Hypocreales</taxon>
        <taxon>Ophiocordycipitaceae</taxon>
        <taxon>Ophiocordyceps</taxon>
    </lineage>
</organism>
<proteinExistence type="predicted"/>
<accession>A0A2C5XZG5</accession>
<evidence type="ECO:0000313" key="1">
    <source>
        <dbReference type="EMBL" id="PHH60362.1"/>
    </source>
</evidence>
<dbReference type="OrthoDB" id="77878at2759"/>
<dbReference type="SUPFAM" id="SSF53474">
    <property type="entry name" value="alpha/beta-Hydrolases"/>
    <property type="match status" value="1"/>
</dbReference>
<sequence>MASSEAASDMPGFTALTEQILVREADKTAVARTRSDAQTVIIYGWGDGQPRHVFKYAEGYRQLFPAAKQVVVLASIAYAMWWRMPRCSQKMTTVIDAAFAQAAPSQRVLIHVMSATGSVFYAATLHAHLSTKASLLPHQLVVFDSAPTVSNSFSMPIRVSHAMARSSTYKSPLLYSVWQKSLAALCLLHAMLLGLARRESVWLSAWRILTTDAGFASTQTLRLYLYSKTDDLVPWRDVELHMAQSATRGWQTRRHLFEGSGHVAHMRLSSHQYWAAVQRAWRRAGHGCRL</sequence>
<evidence type="ECO:0008006" key="3">
    <source>
        <dbReference type="Google" id="ProtNLM"/>
    </source>
</evidence>
<evidence type="ECO:0000313" key="2">
    <source>
        <dbReference type="Proteomes" id="UP000226192"/>
    </source>
</evidence>
<dbReference type="Proteomes" id="UP000226192">
    <property type="component" value="Unassembled WGS sequence"/>
</dbReference>
<dbReference type="Pfam" id="PF05705">
    <property type="entry name" value="DUF829"/>
    <property type="match status" value="1"/>
</dbReference>
<dbReference type="EMBL" id="NJET01000150">
    <property type="protein sequence ID" value="PHH60362.1"/>
    <property type="molecule type" value="Genomic_DNA"/>
</dbReference>